<evidence type="ECO:0000313" key="8">
    <source>
        <dbReference type="EMBL" id="CDW77088.1"/>
    </source>
</evidence>
<dbReference type="EMBL" id="CCKQ01005828">
    <property type="protein sequence ID" value="CDW77088.1"/>
    <property type="molecule type" value="Genomic_DNA"/>
</dbReference>
<feature type="transmembrane region" description="Helical" evidence="6">
    <location>
        <begin position="161"/>
        <end position="180"/>
    </location>
</feature>
<gene>
    <name evidence="8" type="primary">Contig6284.g6728</name>
    <name evidence="8" type="ORF">STYLEM_6056</name>
</gene>
<dbReference type="GO" id="GO:0016020">
    <property type="term" value="C:membrane"/>
    <property type="evidence" value="ECO:0007669"/>
    <property type="project" value="UniProtKB-SubCell"/>
</dbReference>
<keyword evidence="3 6" id="KW-1133">Transmembrane helix</keyword>
<comment type="subcellular location">
    <subcellularLocation>
        <location evidence="1">Membrane</location>
        <topology evidence="1">Multi-pass membrane protein</topology>
    </subcellularLocation>
</comment>
<protein>
    <submittedName>
        <fullName evidence="8">Transmembrane protein</fullName>
    </submittedName>
</protein>
<evidence type="ECO:0000256" key="3">
    <source>
        <dbReference type="ARBA" id="ARBA00022989"/>
    </source>
</evidence>
<feature type="transmembrane region" description="Helical" evidence="6">
    <location>
        <begin position="83"/>
        <end position="104"/>
    </location>
</feature>
<feature type="transmembrane region" description="Helical" evidence="6">
    <location>
        <begin position="110"/>
        <end position="129"/>
    </location>
</feature>
<keyword evidence="9" id="KW-1185">Reference proteome</keyword>
<dbReference type="InterPro" id="IPR006634">
    <property type="entry name" value="TLC-dom"/>
</dbReference>
<evidence type="ECO:0000256" key="5">
    <source>
        <dbReference type="PROSITE-ProRule" id="PRU00205"/>
    </source>
</evidence>
<reference evidence="8 9" key="1">
    <citation type="submission" date="2014-06" db="EMBL/GenBank/DDBJ databases">
        <authorList>
            <person name="Swart Estienne"/>
        </authorList>
    </citation>
    <scope>NUCLEOTIDE SEQUENCE [LARGE SCALE GENOMIC DNA]</scope>
    <source>
        <strain evidence="8 9">130c</strain>
    </source>
</reference>
<feature type="domain" description="TLC" evidence="7">
    <location>
        <begin position="73"/>
        <end position="258"/>
    </location>
</feature>
<feature type="transmembrane region" description="Helical" evidence="6">
    <location>
        <begin position="234"/>
        <end position="254"/>
    </location>
</feature>
<dbReference type="InterPro" id="IPR042512">
    <property type="entry name" value="TLCD5"/>
</dbReference>
<feature type="transmembrane region" description="Helical" evidence="6">
    <location>
        <begin position="42"/>
        <end position="63"/>
    </location>
</feature>
<feature type="transmembrane region" description="Helical" evidence="6">
    <location>
        <begin position="201"/>
        <end position="222"/>
    </location>
</feature>
<proteinExistence type="predicted"/>
<evidence type="ECO:0000256" key="1">
    <source>
        <dbReference type="ARBA" id="ARBA00004141"/>
    </source>
</evidence>
<evidence type="ECO:0000259" key="7">
    <source>
        <dbReference type="PROSITE" id="PS50922"/>
    </source>
</evidence>
<feature type="transmembrane region" description="Helical" evidence="6">
    <location>
        <begin position="292"/>
        <end position="310"/>
    </location>
</feature>
<keyword evidence="2 5" id="KW-0812">Transmembrane</keyword>
<evidence type="ECO:0000256" key="4">
    <source>
        <dbReference type="ARBA" id="ARBA00023136"/>
    </source>
</evidence>
<sequence>MESMSFKDPMMLAEQSSGYLKSIFRGTKIYDYDTRIDQYNWYALYIIQVAFYFTLQALVRKFAPPPGDIKVFKEKKKMNDYHFYYFQYPTFVHAIIGCIAGYRYDQPNHLYHQILMVHSFAYFTFDSIIEIYYGTDDALTNAHHLVVLIASFTHVKNSFGGFEYIVLHLITEISNPFLIIRTVLKICGMKETMIYAVNDMIFATIFLFFRMIVTPCALIYMFEGHNILAADKVGTAAILFIQLFWCYRILYLIMEKIRENYKDKTGAFNEPLVIRILFNIFKKLISDKKVKIYVSITQFILIFLIPYYFYKGTIFNNY</sequence>
<dbReference type="SMART" id="SM00724">
    <property type="entry name" value="TLC"/>
    <property type="match status" value="1"/>
</dbReference>
<dbReference type="Proteomes" id="UP000039865">
    <property type="component" value="Unassembled WGS sequence"/>
</dbReference>
<dbReference type="PANTHER" id="PTHR31898:SF1">
    <property type="entry name" value="TLC DOMAIN-CONTAINING PROTEIN 5"/>
    <property type="match status" value="1"/>
</dbReference>
<organism evidence="8 9">
    <name type="scientific">Stylonychia lemnae</name>
    <name type="common">Ciliate</name>
    <dbReference type="NCBI Taxonomy" id="5949"/>
    <lineage>
        <taxon>Eukaryota</taxon>
        <taxon>Sar</taxon>
        <taxon>Alveolata</taxon>
        <taxon>Ciliophora</taxon>
        <taxon>Intramacronucleata</taxon>
        <taxon>Spirotrichea</taxon>
        <taxon>Stichotrichia</taxon>
        <taxon>Sporadotrichida</taxon>
        <taxon>Oxytrichidae</taxon>
        <taxon>Stylonychinae</taxon>
        <taxon>Stylonychia</taxon>
    </lineage>
</organism>
<keyword evidence="4 5" id="KW-0472">Membrane</keyword>
<evidence type="ECO:0000256" key="6">
    <source>
        <dbReference type="SAM" id="Phobius"/>
    </source>
</evidence>
<evidence type="ECO:0000313" key="9">
    <source>
        <dbReference type="Proteomes" id="UP000039865"/>
    </source>
</evidence>
<dbReference type="PANTHER" id="PTHR31898">
    <property type="entry name" value="TRANSMEMBRANE PROTEIN 136"/>
    <property type="match status" value="1"/>
</dbReference>
<dbReference type="OrthoDB" id="284464at2759"/>
<dbReference type="InParanoid" id="A0A078A494"/>
<accession>A0A078A494</accession>
<dbReference type="PROSITE" id="PS50922">
    <property type="entry name" value="TLC"/>
    <property type="match status" value="1"/>
</dbReference>
<dbReference type="AlphaFoldDB" id="A0A078A494"/>
<name>A0A078A494_STYLE</name>
<evidence type="ECO:0000256" key="2">
    <source>
        <dbReference type="ARBA" id="ARBA00022692"/>
    </source>
</evidence>